<evidence type="ECO:0000313" key="1">
    <source>
        <dbReference type="EMBL" id="KAA9155564.1"/>
    </source>
</evidence>
<gene>
    <name evidence="1" type="ORF">FPZ12_029670</name>
</gene>
<dbReference type="OrthoDB" id="3638667at2"/>
<protein>
    <submittedName>
        <fullName evidence="1">Uncharacterized protein</fullName>
    </submittedName>
</protein>
<comment type="caution">
    <text evidence="1">The sequence shown here is derived from an EMBL/GenBank/DDBJ whole genome shotgun (WGS) entry which is preliminary data.</text>
</comment>
<dbReference type="AlphaFoldDB" id="A0A5N0UVA8"/>
<keyword evidence="2" id="KW-1185">Reference proteome</keyword>
<accession>A0A5N0UVA8</accession>
<dbReference type="Proteomes" id="UP000319769">
    <property type="component" value="Unassembled WGS sequence"/>
</dbReference>
<dbReference type="RefSeq" id="WP_144748781.1">
    <property type="nucleotide sequence ID" value="NZ_VMNW02000056.1"/>
</dbReference>
<organism evidence="1 2">
    <name type="scientific">Amycolatopsis acidicola</name>
    <dbReference type="NCBI Taxonomy" id="2596893"/>
    <lineage>
        <taxon>Bacteria</taxon>
        <taxon>Bacillati</taxon>
        <taxon>Actinomycetota</taxon>
        <taxon>Actinomycetes</taxon>
        <taxon>Pseudonocardiales</taxon>
        <taxon>Pseudonocardiaceae</taxon>
        <taxon>Amycolatopsis</taxon>
    </lineage>
</organism>
<evidence type="ECO:0000313" key="2">
    <source>
        <dbReference type="Proteomes" id="UP000319769"/>
    </source>
</evidence>
<sequence>MSATTLTHEKHAAVHARPSVVPVTTKEITEMLMYEELARARIQELREDVHAQQTRSHARAARRWDRMSRWAAQRARRHRG</sequence>
<proteinExistence type="predicted"/>
<name>A0A5N0UVA8_9PSEU</name>
<dbReference type="EMBL" id="VMNW02000056">
    <property type="protein sequence ID" value="KAA9155564.1"/>
    <property type="molecule type" value="Genomic_DNA"/>
</dbReference>
<reference evidence="1" key="1">
    <citation type="submission" date="2019-09" db="EMBL/GenBank/DDBJ databases">
        <authorList>
            <person name="Teo W.F.A."/>
            <person name="Duangmal K."/>
        </authorList>
    </citation>
    <scope>NUCLEOTIDE SEQUENCE [LARGE SCALE GENOMIC DNA]</scope>
    <source>
        <strain evidence="1">K81G1</strain>
    </source>
</reference>